<reference evidence="2" key="1">
    <citation type="submission" date="2014-12" db="EMBL/GenBank/DDBJ databases">
        <title>Genome sequence of Clostridium beijerinckii strain 59B.</title>
        <authorList>
            <person name="Little G.T."/>
            <person name="Minton N.P."/>
        </authorList>
    </citation>
    <scope>NUCLEOTIDE SEQUENCE [LARGE SCALE GENOMIC DNA]</scope>
    <source>
        <strain evidence="2">59B</strain>
    </source>
</reference>
<accession>A0A0B5QSM2</accession>
<dbReference type="Pfam" id="PF08901">
    <property type="entry name" value="DUF1847"/>
    <property type="match status" value="1"/>
</dbReference>
<protein>
    <recommendedName>
        <fullName evidence="3">Metal-binding protein</fullName>
    </recommendedName>
</protein>
<dbReference type="OrthoDB" id="9795204at2"/>
<name>A0A0B5QSM2_CLOBE</name>
<proteinExistence type="predicted"/>
<evidence type="ECO:0008006" key="3">
    <source>
        <dbReference type="Google" id="ProtNLM"/>
    </source>
</evidence>
<evidence type="ECO:0000313" key="1">
    <source>
        <dbReference type="EMBL" id="AJG99868.1"/>
    </source>
</evidence>
<dbReference type="Proteomes" id="UP000031866">
    <property type="component" value="Chromosome"/>
</dbReference>
<organism evidence="1 2">
    <name type="scientific">Clostridium beijerinckii</name>
    <name type="common">Clostridium MP</name>
    <dbReference type="NCBI Taxonomy" id="1520"/>
    <lineage>
        <taxon>Bacteria</taxon>
        <taxon>Bacillati</taxon>
        <taxon>Bacillota</taxon>
        <taxon>Clostridia</taxon>
        <taxon>Eubacteriales</taxon>
        <taxon>Clostridiaceae</taxon>
        <taxon>Clostridium</taxon>
    </lineage>
</organism>
<dbReference type="STRING" id="1520.LF65_03305"/>
<sequence>MTNNSKNSCSDCGVISCRNNDIEKYPKFCLTSNVDKNLLEDTVTIYKENHELGNIARVSASIESEFYGKLCRVEETIEFIKRMKYKKVGIATCVGLLNETKLFTKILKNENIEYYVVGCKVGAVDKTEIGIKNENKLNKGCGHESMCNPIMQAKILEVEKTDLNIVIGLCVGHDTLFIKHSKAPVTVMIVKDRVLGHNPVAALYTATSMYSRFK</sequence>
<dbReference type="InterPro" id="IPR014997">
    <property type="entry name" value="DUF1847"/>
</dbReference>
<dbReference type="RefSeq" id="WP_041897316.1">
    <property type="nucleotide sequence ID" value="NZ_CP010086.2"/>
</dbReference>
<dbReference type="AlphaFoldDB" id="A0A0B5QSM2"/>
<dbReference type="EMBL" id="CP010086">
    <property type="protein sequence ID" value="AJG99868.1"/>
    <property type="molecule type" value="Genomic_DNA"/>
</dbReference>
<evidence type="ECO:0000313" key="2">
    <source>
        <dbReference type="Proteomes" id="UP000031866"/>
    </source>
</evidence>
<dbReference type="KEGG" id="cbei:LF65_03305"/>
<gene>
    <name evidence="1" type="ORF">LF65_03305</name>
</gene>